<feature type="compositionally biased region" description="Basic and acidic residues" evidence="1">
    <location>
        <begin position="672"/>
        <end position="690"/>
    </location>
</feature>
<reference evidence="3" key="1">
    <citation type="submission" date="2014-11" db="EMBL/GenBank/DDBJ databases">
        <authorList>
            <person name="Otto D Thomas"/>
            <person name="Naeem Raeece"/>
        </authorList>
    </citation>
    <scope>NUCLEOTIDE SEQUENCE</scope>
</reference>
<feature type="compositionally biased region" description="Acidic residues" evidence="1">
    <location>
        <begin position="755"/>
        <end position="770"/>
    </location>
</feature>
<organism evidence="3">
    <name type="scientific">Chromera velia CCMP2878</name>
    <dbReference type="NCBI Taxonomy" id="1169474"/>
    <lineage>
        <taxon>Eukaryota</taxon>
        <taxon>Sar</taxon>
        <taxon>Alveolata</taxon>
        <taxon>Colpodellida</taxon>
        <taxon>Chromeraceae</taxon>
        <taxon>Chromera</taxon>
    </lineage>
</organism>
<feature type="compositionally biased region" description="Basic and acidic residues" evidence="1">
    <location>
        <begin position="240"/>
        <end position="254"/>
    </location>
</feature>
<evidence type="ECO:0008006" key="4">
    <source>
        <dbReference type="Google" id="ProtNLM"/>
    </source>
</evidence>
<name>A0A0G4FXL7_9ALVE</name>
<feature type="compositionally biased region" description="Basic and acidic residues" evidence="1">
    <location>
        <begin position="195"/>
        <end position="209"/>
    </location>
</feature>
<dbReference type="AlphaFoldDB" id="A0A0G4FXL7"/>
<keyword evidence="2" id="KW-0732">Signal</keyword>
<accession>A0A0G4FXL7</accession>
<feature type="chain" id="PRO_5005189216" description="HMG box domain-containing protein" evidence="2">
    <location>
        <begin position="25"/>
        <end position="907"/>
    </location>
</feature>
<feature type="region of interest" description="Disordered" evidence="1">
    <location>
        <begin position="657"/>
        <end position="724"/>
    </location>
</feature>
<feature type="compositionally biased region" description="Basic and acidic residues" evidence="1">
    <location>
        <begin position="139"/>
        <end position="153"/>
    </location>
</feature>
<feature type="compositionally biased region" description="Basic and acidic residues" evidence="1">
    <location>
        <begin position="171"/>
        <end position="186"/>
    </location>
</feature>
<sequence>MTRGWLCLTVSRVLFFIFTRGVMGFRDPPMPPSSLTRRRQQGPSRVHDKVIEVEREVAPASPASIQLKVFEEDPAQARVLALVGQKLRNSAQRHEPSLALSALVQEEIAFAPGVVLSHPQLERSGRRVELEEEEEEEQGDVRVMSEKHSETGRDTQPAASQPRQQSPVKAVSEKEAKKETVKRQAREQSPVKVVSKKEAKKETVKRQAREQSPVKVVSEKKAKKEKVKRQAREQPLVKAVSEKKAKKESVKRQAQEQSPVKVVSEKEAKKETVKRQPREQSRVKAVSEEETKEETLERVSGEPDRPPTPPPQVPPESEKKPRGRPRVEKPEKEKRPRGRPRIRPKVEPRPRPPPWNLGLRATDERRKNISRKIQEFNDKKNTKEAAELNISVAELVELKRVKRRGLRLEKKALRKKYSGVIPKDVLDEMLPEPHSRKRKISHWTEERRKKMSDLMKKKWREDEEWREKMFAAIASRTGVKVSGELVDEVWTRQRREEARQRMLLRWQNPFEADRIRKRKSFPETEKDLRTRSQIMVDVWKKPGYRAKMAISFAQRKKLNPAHYEKVSATIREQWRDPEFRKRVEAGLEKYRTELRTMKRRTMGKTTKEKLRNAAYKRWKDRKKEIAESEPEWLSLYGGSKKRTDGIRGFGKFAGERKAAASSQGDGDDECDSEKGTSVELEDKGEGEGRGQTEGASRGRGLTKIGKRMAVGPSRSSVVKEKGSSRTTSMMAAALAFAALGGGEGERSSLNSEGEGNGEFEEFEERDEEEDVVHHSEEEEGRWVTGHFSASLPSTGDEERKEAASGKGVGGSGSSGGISARSLPVSLGLLETEREKASIGTSTQSRKARGKRKGVKNRCSILSCQGAPVKKGPLSTGKIEEKGDERYAYEKFGQYCRPLYAKDAVHHL</sequence>
<feature type="compositionally biased region" description="Basic and acidic residues" evidence="1">
    <location>
        <begin position="217"/>
        <end position="232"/>
    </location>
</feature>
<feature type="region of interest" description="Disordered" evidence="1">
    <location>
        <begin position="121"/>
        <end position="366"/>
    </location>
</feature>
<feature type="compositionally biased region" description="Basic and acidic residues" evidence="1">
    <location>
        <begin position="316"/>
        <end position="334"/>
    </location>
</feature>
<feature type="compositionally biased region" description="Gly residues" evidence="1">
    <location>
        <begin position="806"/>
        <end position="815"/>
    </location>
</feature>
<evidence type="ECO:0000256" key="2">
    <source>
        <dbReference type="SAM" id="SignalP"/>
    </source>
</evidence>
<feature type="region of interest" description="Disordered" evidence="1">
    <location>
        <begin position="740"/>
        <end position="820"/>
    </location>
</feature>
<proteinExistence type="predicted"/>
<feature type="compositionally biased region" description="Basic and acidic residues" evidence="1">
    <location>
        <begin position="263"/>
        <end position="305"/>
    </location>
</feature>
<feature type="region of interest" description="Disordered" evidence="1">
    <location>
        <begin position="833"/>
        <end position="853"/>
    </location>
</feature>
<dbReference type="EMBL" id="CDMZ01000714">
    <property type="protein sequence ID" value="CEM20056.1"/>
    <property type="molecule type" value="Genomic_DNA"/>
</dbReference>
<gene>
    <name evidence="3" type="ORF">Cvel_19249</name>
</gene>
<evidence type="ECO:0000256" key="1">
    <source>
        <dbReference type="SAM" id="MobiDB-lite"/>
    </source>
</evidence>
<evidence type="ECO:0000313" key="3">
    <source>
        <dbReference type="EMBL" id="CEM20056.1"/>
    </source>
</evidence>
<dbReference type="VEuPathDB" id="CryptoDB:Cvel_19249"/>
<protein>
    <recommendedName>
        <fullName evidence="4">HMG box domain-containing protein</fullName>
    </recommendedName>
</protein>
<feature type="signal peptide" evidence="2">
    <location>
        <begin position="1"/>
        <end position="24"/>
    </location>
</feature>
<feature type="compositionally biased region" description="Low complexity" evidence="1">
    <location>
        <begin position="156"/>
        <end position="170"/>
    </location>
</feature>